<comment type="similarity">
    <text evidence="5">Belongs to the Omp25/RopB family.</text>
</comment>
<name>A0ABX0VFF4_9HYPH</name>
<dbReference type="Proteomes" id="UP000707352">
    <property type="component" value="Unassembled WGS sequence"/>
</dbReference>
<dbReference type="PANTHER" id="PTHR34001">
    <property type="entry name" value="BLL7405 PROTEIN"/>
    <property type="match status" value="1"/>
</dbReference>
<evidence type="ECO:0000313" key="9">
    <source>
        <dbReference type="Proteomes" id="UP000707352"/>
    </source>
</evidence>
<evidence type="ECO:0000256" key="6">
    <source>
        <dbReference type="SAM" id="SignalP"/>
    </source>
</evidence>
<dbReference type="Gene3D" id="2.40.160.20">
    <property type="match status" value="1"/>
</dbReference>
<evidence type="ECO:0000256" key="3">
    <source>
        <dbReference type="ARBA" id="ARBA00023136"/>
    </source>
</evidence>
<comment type="caution">
    <text evidence="8">The sequence shown here is derived from an EMBL/GenBank/DDBJ whole genome shotgun (WGS) entry which is preliminary data.</text>
</comment>
<keyword evidence="4" id="KW-0998">Cell outer membrane</keyword>
<proteinExistence type="inferred from homology"/>
<accession>A0ABX0VFF4</accession>
<evidence type="ECO:0000256" key="5">
    <source>
        <dbReference type="ARBA" id="ARBA00038306"/>
    </source>
</evidence>
<organism evidence="8 9">
    <name type="scientific">Microvirga terricola</name>
    <dbReference type="NCBI Taxonomy" id="2719797"/>
    <lineage>
        <taxon>Bacteria</taxon>
        <taxon>Pseudomonadati</taxon>
        <taxon>Pseudomonadota</taxon>
        <taxon>Alphaproteobacteria</taxon>
        <taxon>Hyphomicrobiales</taxon>
        <taxon>Methylobacteriaceae</taxon>
        <taxon>Microvirga</taxon>
    </lineage>
</organism>
<dbReference type="Pfam" id="PF13505">
    <property type="entry name" value="OMP_b-brl"/>
    <property type="match status" value="1"/>
</dbReference>
<evidence type="ECO:0000313" key="8">
    <source>
        <dbReference type="EMBL" id="NIX77415.1"/>
    </source>
</evidence>
<sequence length="238" mass="24898">MKKILLSSVALLGLTAGAMAADLPSRRAPAPVVPVAVPVFSWTGFYLGVNAGGAWNTNNDKVFVPGVGVVGGNSNAGFTGGGQIGYNYQMGMFVLGVETDLQYADLGRKHNDLVLLNDPALVALDRGNSNNFFGTVRARAGVAFDRALVYATGGFAYGDVGNRFGGNSTNGGWTVGGGIEYAFTNNLTAKVEGLYVNLERNSNNDLVALGLAEAAALKNKNNEFGVIRAGLNYKFNSF</sequence>
<keyword evidence="9" id="KW-1185">Reference proteome</keyword>
<dbReference type="InterPro" id="IPR051692">
    <property type="entry name" value="OMP-like"/>
</dbReference>
<dbReference type="SUPFAM" id="SSF56925">
    <property type="entry name" value="OMPA-like"/>
    <property type="match status" value="1"/>
</dbReference>
<evidence type="ECO:0000259" key="7">
    <source>
        <dbReference type="Pfam" id="PF13505"/>
    </source>
</evidence>
<comment type="subcellular location">
    <subcellularLocation>
        <location evidence="1">Cell outer membrane</location>
    </subcellularLocation>
</comment>
<evidence type="ECO:0000256" key="2">
    <source>
        <dbReference type="ARBA" id="ARBA00022729"/>
    </source>
</evidence>
<gene>
    <name evidence="8" type="ORF">HB375_12440</name>
</gene>
<feature type="signal peptide" evidence="6">
    <location>
        <begin position="1"/>
        <end position="20"/>
    </location>
</feature>
<protein>
    <submittedName>
        <fullName evidence="8">Porin family protein</fullName>
    </submittedName>
</protein>
<feature type="domain" description="Outer membrane protein beta-barrel" evidence="7">
    <location>
        <begin position="41"/>
        <end position="235"/>
    </location>
</feature>
<keyword evidence="3" id="KW-0472">Membrane</keyword>
<evidence type="ECO:0000256" key="1">
    <source>
        <dbReference type="ARBA" id="ARBA00004442"/>
    </source>
</evidence>
<reference evidence="8 9" key="1">
    <citation type="submission" date="2020-03" db="EMBL/GenBank/DDBJ databases">
        <title>The genome sequence of Microvirga sp. c23x22.</title>
        <authorList>
            <person name="Zhang X."/>
        </authorList>
    </citation>
    <scope>NUCLEOTIDE SEQUENCE [LARGE SCALE GENOMIC DNA]</scope>
    <source>
        <strain evidence="9">c23x22</strain>
    </source>
</reference>
<dbReference type="PANTHER" id="PTHR34001:SF3">
    <property type="entry name" value="BLL7405 PROTEIN"/>
    <property type="match status" value="1"/>
</dbReference>
<dbReference type="RefSeq" id="WP_167673333.1">
    <property type="nucleotide sequence ID" value="NZ_JAATJS010000004.1"/>
</dbReference>
<dbReference type="InterPro" id="IPR027385">
    <property type="entry name" value="Beta-barrel_OMP"/>
</dbReference>
<evidence type="ECO:0000256" key="4">
    <source>
        <dbReference type="ARBA" id="ARBA00023237"/>
    </source>
</evidence>
<keyword evidence="2 6" id="KW-0732">Signal</keyword>
<feature type="chain" id="PRO_5045381978" evidence="6">
    <location>
        <begin position="21"/>
        <end position="238"/>
    </location>
</feature>
<dbReference type="InterPro" id="IPR011250">
    <property type="entry name" value="OMP/PagP_B-barrel"/>
</dbReference>
<dbReference type="EMBL" id="JAATJS010000004">
    <property type="protein sequence ID" value="NIX77415.1"/>
    <property type="molecule type" value="Genomic_DNA"/>
</dbReference>